<protein>
    <recommendedName>
        <fullName evidence="2">uDENN domain-containing protein</fullName>
    </recommendedName>
</protein>
<feature type="region of interest" description="Disordered" evidence="1">
    <location>
        <begin position="1"/>
        <end position="67"/>
    </location>
</feature>
<dbReference type="InterPro" id="IPR005113">
    <property type="entry name" value="uDENN_dom"/>
</dbReference>
<feature type="compositionally biased region" description="Basic residues" evidence="1">
    <location>
        <begin position="57"/>
        <end position="67"/>
    </location>
</feature>
<feature type="region of interest" description="Disordered" evidence="1">
    <location>
        <begin position="432"/>
        <end position="463"/>
    </location>
</feature>
<dbReference type="Pfam" id="PF03456">
    <property type="entry name" value="uDENN"/>
    <property type="match status" value="1"/>
</dbReference>
<reference evidence="3" key="1">
    <citation type="journal article" date="2023" name="GigaByte">
        <title>Genome assembly of the bearded iris, Iris pallida Lam.</title>
        <authorList>
            <person name="Bruccoleri R.E."/>
            <person name="Oakeley E.J."/>
            <person name="Faust A.M.E."/>
            <person name="Altorfer M."/>
            <person name="Dessus-Babus S."/>
            <person name="Burckhardt D."/>
            <person name="Oertli M."/>
            <person name="Naumann U."/>
            <person name="Petersen F."/>
            <person name="Wong J."/>
        </authorList>
    </citation>
    <scope>NUCLEOTIDE SEQUENCE</scope>
    <source>
        <strain evidence="3">GSM-AAB239-AS_SAM_17_03QT</strain>
    </source>
</reference>
<dbReference type="EMBL" id="JANAVB010032618">
    <property type="protein sequence ID" value="KAJ6810083.1"/>
    <property type="molecule type" value="Genomic_DNA"/>
</dbReference>
<evidence type="ECO:0000256" key="1">
    <source>
        <dbReference type="SAM" id="MobiDB-lite"/>
    </source>
</evidence>
<dbReference type="InterPro" id="IPR051942">
    <property type="entry name" value="DENN_domain_containing_2"/>
</dbReference>
<keyword evidence="4" id="KW-1185">Reference proteome</keyword>
<sequence length="595" mass="66652">MIAPIFPHLPPKSKSKPKREEPDPDHRTSPPTDSSADATPAPRCGADSSSSAAGRPAARHVRSGSFQRWRRQMQRAWRWGPSGGAGGRGDREEWLKTSMNLEMMANQKRQWYQIQSKSKDHRHHKEPKSLFEHFIIVGLHSHANVEVIEKAFAKRKTWETEVGKSEIVDHKKIHYQVPIPTLEPQILFKYPPGKRVAKGESDIPAFCFPDGVKARLLERTPSMSDLNELVLGQEHLTRDDASFIFSLKVSDNATLYGVCLHVQEIVQRAPGILGDVSPLIDSSCKPSHFLVSAPRCYCILTSVPFFELHYEMLYSIIAQERLDRVTQFVSEMTLSHSIPQGRTESEQVDEKYHFPKFHSSTSWMGYAIPVDSVLGLTSSSFSLSSDRELLPNLSRQLETHSPGSASPSEASDISHTRELDRDSRKSVWQFDDYSSAASSPSDSFERTNVSFENGQASPDVGTNYSSVSRRLERVESLESVYSSVRGVGSDDDDNYLSSKHEVAGDEKVMEWAKEHNNEPLQIVCGYHSLPLPPRGSEVIFHPLEHLQPIKYCRPGVSLLDLGTSGIDCCTSTAVNEVKHVKVTCTYHPSVFKISI</sequence>
<dbReference type="AlphaFoldDB" id="A0AAX6F1C3"/>
<organism evidence="3 4">
    <name type="scientific">Iris pallida</name>
    <name type="common">Sweet iris</name>
    <dbReference type="NCBI Taxonomy" id="29817"/>
    <lineage>
        <taxon>Eukaryota</taxon>
        <taxon>Viridiplantae</taxon>
        <taxon>Streptophyta</taxon>
        <taxon>Embryophyta</taxon>
        <taxon>Tracheophyta</taxon>
        <taxon>Spermatophyta</taxon>
        <taxon>Magnoliopsida</taxon>
        <taxon>Liliopsida</taxon>
        <taxon>Asparagales</taxon>
        <taxon>Iridaceae</taxon>
        <taxon>Iridoideae</taxon>
        <taxon>Irideae</taxon>
        <taxon>Iris</taxon>
    </lineage>
</organism>
<feature type="compositionally biased region" description="Low complexity" evidence="1">
    <location>
        <begin position="45"/>
        <end position="56"/>
    </location>
</feature>
<dbReference type="PANTHER" id="PTHR15288">
    <property type="entry name" value="DENN DOMAIN-CONTAINING PROTEIN 2"/>
    <property type="match status" value="1"/>
</dbReference>
<dbReference type="Proteomes" id="UP001140949">
    <property type="component" value="Unassembled WGS sequence"/>
</dbReference>
<comment type="caution">
    <text evidence="3">The sequence shown here is derived from an EMBL/GenBank/DDBJ whole genome shotgun (WGS) entry which is preliminary data.</text>
</comment>
<evidence type="ECO:0000313" key="4">
    <source>
        <dbReference type="Proteomes" id="UP001140949"/>
    </source>
</evidence>
<dbReference type="PANTHER" id="PTHR15288:SF0">
    <property type="entry name" value="UDENN DOMAIN-CONTAINING PROTEIN"/>
    <property type="match status" value="1"/>
</dbReference>
<feature type="compositionally biased region" description="Polar residues" evidence="1">
    <location>
        <begin position="397"/>
        <end position="411"/>
    </location>
</feature>
<gene>
    <name evidence="3" type="ORF">M6B38_157680</name>
</gene>
<feature type="region of interest" description="Disordered" evidence="1">
    <location>
        <begin position="397"/>
        <end position="420"/>
    </location>
</feature>
<evidence type="ECO:0000313" key="3">
    <source>
        <dbReference type="EMBL" id="KAJ6810083.1"/>
    </source>
</evidence>
<proteinExistence type="predicted"/>
<evidence type="ECO:0000259" key="2">
    <source>
        <dbReference type="Pfam" id="PF03456"/>
    </source>
</evidence>
<feature type="compositionally biased region" description="Low complexity" evidence="1">
    <location>
        <begin position="432"/>
        <end position="442"/>
    </location>
</feature>
<reference evidence="3" key="2">
    <citation type="submission" date="2023-04" db="EMBL/GenBank/DDBJ databases">
        <authorList>
            <person name="Bruccoleri R.E."/>
            <person name="Oakeley E.J."/>
            <person name="Faust A.-M."/>
            <person name="Dessus-Babus S."/>
            <person name="Altorfer M."/>
            <person name="Burckhardt D."/>
            <person name="Oertli M."/>
            <person name="Naumann U."/>
            <person name="Petersen F."/>
            <person name="Wong J."/>
        </authorList>
    </citation>
    <scope>NUCLEOTIDE SEQUENCE</scope>
    <source>
        <strain evidence="3">GSM-AAB239-AS_SAM_17_03QT</strain>
        <tissue evidence="3">Leaf</tissue>
    </source>
</reference>
<accession>A0AAX6F1C3</accession>
<name>A0AAX6F1C3_IRIPA</name>
<feature type="compositionally biased region" description="Polar residues" evidence="1">
    <location>
        <begin position="446"/>
        <end position="463"/>
    </location>
</feature>
<feature type="domain" description="uDENN" evidence="2">
    <location>
        <begin position="184"/>
        <end position="261"/>
    </location>
</feature>
<dbReference type="Gene3D" id="3.30.450.200">
    <property type="match status" value="1"/>
</dbReference>
<feature type="compositionally biased region" description="Basic and acidic residues" evidence="1">
    <location>
        <begin position="18"/>
        <end position="28"/>
    </location>
</feature>